<accession>A0A1R3HWG3</accession>
<proteinExistence type="predicted"/>
<sequence>MALCLIDCVAAAKNPPVFTMVVALANVNQDCKHHVAAIIKREKKRRLN</sequence>
<protein>
    <submittedName>
        <fullName evidence="1">Uncharacterized protein</fullName>
    </submittedName>
</protein>
<gene>
    <name evidence="1" type="ORF">COLO4_26585</name>
</gene>
<dbReference type="Proteomes" id="UP000187203">
    <property type="component" value="Unassembled WGS sequence"/>
</dbReference>
<reference evidence="2" key="1">
    <citation type="submission" date="2013-09" db="EMBL/GenBank/DDBJ databases">
        <title>Corchorus olitorius genome sequencing.</title>
        <authorList>
            <person name="Alam M."/>
            <person name="Haque M.S."/>
            <person name="Islam M.S."/>
            <person name="Emdad E.M."/>
            <person name="Islam M.M."/>
            <person name="Ahmed B."/>
            <person name="Halim A."/>
            <person name="Hossen Q.M.M."/>
            <person name="Hossain M.Z."/>
            <person name="Ahmed R."/>
            <person name="Khan M.M."/>
            <person name="Islam R."/>
            <person name="Rashid M.M."/>
            <person name="Khan S.A."/>
            <person name="Rahman M.S."/>
            <person name="Alam M."/>
            <person name="Yahiya A.S."/>
            <person name="Khan M.S."/>
            <person name="Azam M.S."/>
            <person name="Haque T."/>
            <person name="Lashkar M.Z.H."/>
            <person name="Akhand A.I."/>
            <person name="Morshed G."/>
            <person name="Roy S."/>
            <person name="Uddin K.S."/>
            <person name="Rabeya T."/>
            <person name="Hossain A.S."/>
            <person name="Chowdhury A."/>
            <person name="Snigdha A.R."/>
            <person name="Mortoza M.S."/>
            <person name="Matin S.A."/>
            <person name="Hoque S.M.E."/>
            <person name="Islam M.K."/>
            <person name="Roy D.K."/>
            <person name="Haider R."/>
            <person name="Moosa M.M."/>
            <person name="Elias S.M."/>
            <person name="Hasan A.M."/>
            <person name="Jahan S."/>
            <person name="Shafiuddin M."/>
            <person name="Mahmood N."/>
            <person name="Shommy N.S."/>
        </authorList>
    </citation>
    <scope>NUCLEOTIDE SEQUENCE [LARGE SCALE GENOMIC DNA]</scope>
    <source>
        <strain evidence="2">cv. O-4</strain>
    </source>
</reference>
<evidence type="ECO:0000313" key="1">
    <source>
        <dbReference type="EMBL" id="OMO74610.1"/>
    </source>
</evidence>
<organism evidence="1 2">
    <name type="scientific">Corchorus olitorius</name>
    <dbReference type="NCBI Taxonomy" id="93759"/>
    <lineage>
        <taxon>Eukaryota</taxon>
        <taxon>Viridiplantae</taxon>
        <taxon>Streptophyta</taxon>
        <taxon>Embryophyta</taxon>
        <taxon>Tracheophyta</taxon>
        <taxon>Spermatophyta</taxon>
        <taxon>Magnoliopsida</taxon>
        <taxon>eudicotyledons</taxon>
        <taxon>Gunneridae</taxon>
        <taxon>Pentapetalae</taxon>
        <taxon>rosids</taxon>
        <taxon>malvids</taxon>
        <taxon>Malvales</taxon>
        <taxon>Malvaceae</taxon>
        <taxon>Grewioideae</taxon>
        <taxon>Apeibeae</taxon>
        <taxon>Corchorus</taxon>
    </lineage>
</organism>
<evidence type="ECO:0000313" key="2">
    <source>
        <dbReference type="Proteomes" id="UP000187203"/>
    </source>
</evidence>
<dbReference type="EMBL" id="AWUE01019283">
    <property type="protein sequence ID" value="OMO74610.1"/>
    <property type="molecule type" value="Genomic_DNA"/>
</dbReference>
<comment type="caution">
    <text evidence="1">The sequence shown here is derived from an EMBL/GenBank/DDBJ whole genome shotgun (WGS) entry which is preliminary data.</text>
</comment>
<keyword evidence="2" id="KW-1185">Reference proteome</keyword>
<dbReference type="AlphaFoldDB" id="A0A1R3HWG3"/>
<name>A0A1R3HWG3_9ROSI</name>